<dbReference type="EMBL" id="MT144300">
    <property type="protein sequence ID" value="QJA51939.1"/>
    <property type="molecule type" value="Genomic_DNA"/>
</dbReference>
<evidence type="ECO:0000313" key="5">
    <source>
        <dbReference type="EMBL" id="QJB04162.1"/>
    </source>
</evidence>
<evidence type="ECO:0000313" key="4">
    <source>
        <dbReference type="EMBL" id="QJA99071.1"/>
    </source>
</evidence>
<evidence type="ECO:0000313" key="6">
    <source>
        <dbReference type="EMBL" id="QJI01631.1"/>
    </source>
</evidence>
<evidence type="ECO:0000313" key="1">
    <source>
        <dbReference type="EMBL" id="QJA51939.1"/>
    </source>
</evidence>
<gene>
    <name evidence="4" type="ORF">MM171A01334_0008</name>
    <name evidence="5" type="ORF">MM171B00430_0011</name>
    <name evidence="3" type="ORF">MM415A00685_0009</name>
    <name evidence="2" type="ORF">MM415B01060_0022</name>
    <name evidence="1" type="ORF">TM448A02393_0007</name>
    <name evidence="6" type="ORF">TM448B02665_0005</name>
</gene>
<dbReference type="EMBL" id="MT143874">
    <property type="protein sequence ID" value="QJB04162.1"/>
    <property type="molecule type" value="Genomic_DNA"/>
</dbReference>
<proteinExistence type="predicted"/>
<dbReference type="EMBL" id="MT143627">
    <property type="protein sequence ID" value="QJA99071.1"/>
    <property type="molecule type" value="Genomic_DNA"/>
</dbReference>
<evidence type="ECO:0000313" key="2">
    <source>
        <dbReference type="EMBL" id="QJA60747.1"/>
    </source>
</evidence>
<dbReference type="EMBL" id="MT144938">
    <property type="protein sequence ID" value="QJI01631.1"/>
    <property type="molecule type" value="Genomic_DNA"/>
</dbReference>
<reference evidence="1" key="1">
    <citation type="submission" date="2020-03" db="EMBL/GenBank/DDBJ databases">
        <title>The deep terrestrial virosphere.</title>
        <authorList>
            <person name="Holmfeldt K."/>
            <person name="Nilsson E."/>
            <person name="Simone D."/>
            <person name="Lopez-Fernandez M."/>
            <person name="Wu X."/>
            <person name="de Brujin I."/>
            <person name="Lundin D."/>
            <person name="Andersson A."/>
            <person name="Bertilsson S."/>
            <person name="Dopson M."/>
        </authorList>
    </citation>
    <scope>NUCLEOTIDE SEQUENCE</scope>
    <source>
        <strain evidence="4">MM171A01334</strain>
        <strain evidence="5">MM171B00430</strain>
        <strain evidence="3">MM415A00685</strain>
        <strain evidence="2">MM415B01060</strain>
        <strain evidence="1">TM448A02393</strain>
        <strain evidence="6">TM448B02665</strain>
    </source>
</reference>
<dbReference type="AlphaFoldDB" id="A0A6H1ZWU1"/>
<name>A0A6H1ZWU1_9ZZZZ</name>
<evidence type="ECO:0000313" key="3">
    <source>
        <dbReference type="EMBL" id="QJA80647.1"/>
    </source>
</evidence>
<accession>A0A6H1ZWU1</accession>
<organism evidence="1">
    <name type="scientific">viral metagenome</name>
    <dbReference type="NCBI Taxonomy" id="1070528"/>
    <lineage>
        <taxon>unclassified sequences</taxon>
        <taxon>metagenomes</taxon>
        <taxon>organismal metagenomes</taxon>
    </lineage>
</organism>
<protein>
    <submittedName>
        <fullName evidence="1">Uncharacterized protein</fullName>
    </submittedName>
</protein>
<dbReference type="EMBL" id="MT141419">
    <property type="protein sequence ID" value="QJA60747.1"/>
    <property type="molecule type" value="Genomic_DNA"/>
</dbReference>
<sequence>MRKTILDRTIAEFPREVQIIISTKAPDKWVFIDTETGNVWAWDIGRPHLGHFRRANSEECKEAAAVLERRKNDRQS</sequence>
<dbReference type="EMBL" id="MT142430">
    <property type="protein sequence ID" value="QJA80647.1"/>
    <property type="molecule type" value="Genomic_DNA"/>
</dbReference>